<evidence type="ECO:0000256" key="1">
    <source>
        <dbReference type="ARBA" id="ARBA00023015"/>
    </source>
</evidence>
<organism evidence="6 7">
    <name type="scientific">Echria macrotheca</name>
    <dbReference type="NCBI Taxonomy" id="438768"/>
    <lineage>
        <taxon>Eukaryota</taxon>
        <taxon>Fungi</taxon>
        <taxon>Dikarya</taxon>
        <taxon>Ascomycota</taxon>
        <taxon>Pezizomycotina</taxon>
        <taxon>Sordariomycetes</taxon>
        <taxon>Sordariomycetidae</taxon>
        <taxon>Sordariales</taxon>
        <taxon>Schizotheciaceae</taxon>
        <taxon>Echria</taxon>
    </lineage>
</organism>
<keyword evidence="7" id="KW-1185">Reference proteome</keyword>
<dbReference type="InterPro" id="IPR001138">
    <property type="entry name" value="Zn2Cys6_DnaBD"/>
</dbReference>
<dbReference type="InterPro" id="IPR036864">
    <property type="entry name" value="Zn2-C6_fun-type_DNA-bd_sf"/>
</dbReference>
<feature type="domain" description="Zn(2)-C6 fungal-type" evidence="5">
    <location>
        <begin position="43"/>
        <end position="72"/>
    </location>
</feature>
<dbReference type="Gene3D" id="4.10.240.10">
    <property type="entry name" value="Zn(2)-C6 fungal-type DNA-binding domain"/>
    <property type="match status" value="1"/>
</dbReference>
<evidence type="ECO:0000256" key="3">
    <source>
        <dbReference type="ARBA" id="ARBA00023242"/>
    </source>
</evidence>
<dbReference type="GO" id="GO:0000981">
    <property type="term" value="F:DNA-binding transcription factor activity, RNA polymerase II-specific"/>
    <property type="evidence" value="ECO:0007669"/>
    <property type="project" value="InterPro"/>
</dbReference>
<dbReference type="Proteomes" id="UP001239445">
    <property type="component" value="Unassembled WGS sequence"/>
</dbReference>
<dbReference type="CDD" id="cd00067">
    <property type="entry name" value="GAL4"/>
    <property type="match status" value="1"/>
</dbReference>
<proteinExistence type="predicted"/>
<keyword evidence="3" id="KW-0539">Nucleus</keyword>
<dbReference type="SUPFAM" id="SSF57701">
    <property type="entry name" value="Zn2/Cys6 DNA-binding domain"/>
    <property type="match status" value="1"/>
</dbReference>
<keyword evidence="2" id="KW-0804">Transcription</keyword>
<reference evidence="6" key="1">
    <citation type="submission" date="2023-06" db="EMBL/GenBank/DDBJ databases">
        <title>Genome-scale phylogeny and comparative genomics of the fungal order Sordariales.</title>
        <authorList>
            <consortium name="Lawrence Berkeley National Laboratory"/>
            <person name="Hensen N."/>
            <person name="Bonometti L."/>
            <person name="Westerberg I."/>
            <person name="Brannstrom I.O."/>
            <person name="Guillou S."/>
            <person name="Cros-Aarteil S."/>
            <person name="Calhoun S."/>
            <person name="Haridas S."/>
            <person name="Kuo A."/>
            <person name="Mondo S."/>
            <person name="Pangilinan J."/>
            <person name="Riley R."/>
            <person name="Labutti K."/>
            <person name="Andreopoulos B."/>
            <person name="Lipzen A."/>
            <person name="Chen C."/>
            <person name="Yanf M."/>
            <person name="Daum C."/>
            <person name="Ng V."/>
            <person name="Clum A."/>
            <person name="Steindorff A."/>
            <person name="Ohm R."/>
            <person name="Martin F."/>
            <person name="Silar P."/>
            <person name="Natvig D."/>
            <person name="Lalanne C."/>
            <person name="Gautier V."/>
            <person name="Ament-Velasquez S.L."/>
            <person name="Kruys A."/>
            <person name="Hutchinson M.I."/>
            <person name="Powell A.J."/>
            <person name="Barry K."/>
            <person name="Miller A.N."/>
            <person name="Grigoriev I.V."/>
            <person name="Debuchy R."/>
            <person name="Gladieux P."/>
            <person name="Thoren M.H."/>
            <person name="Johannesson H."/>
        </authorList>
    </citation>
    <scope>NUCLEOTIDE SEQUENCE</scope>
    <source>
        <strain evidence="6">PSN4</strain>
    </source>
</reference>
<evidence type="ECO:0000256" key="4">
    <source>
        <dbReference type="SAM" id="MobiDB-lite"/>
    </source>
</evidence>
<dbReference type="AlphaFoldDB" id="A0AAJ0B9E5"/>
<dbReference type="EMBL" id="MU839836">
    <property type="protein sequence ID" value="KAK1754111.1"/>
    <property type="molecule type" value="Genomic_DNA"/>
</dbReference>
<dbReference type="GO" id="GO:0008270">
    <property type="term" value="F:zinc ion binding"/>
    <property type="evidence" value="ECO:0007669"/>
    <property type="project" value="InterPro"/>
</dbReference>
<sequence>MPSNLNKHAGSKRSLQKAALERLPVNPRRKKVSPDERKRVATTCNQCDVRRIKCTGNQPCAQCAASKRDCRYPKLLAKVTVIKRELDKLVRKHLTLKRCLSLNPELGPGLDSIKEAISEPIKEAIGEPKSQIAAYPFNHLHADRRPSSPLEVELIVVDEDPESSTSGKILVDGDGTYRFHGNTSGATFLDTIKDFVSTSAALLSEENTLYFTQTVGSYQTLDSRPIILPPNQEVNPLDIPPPTGILY</sequence>
<keyword evidence="1" id="KW-0805">Transcription regulation</keyword>
<dbReference type="PANTHER" id="PTHR47424">
    <property type="entry name" value="REGULATORY PROTEIN GAL4"/>
    <property type="match status" value="1"/>
</dbReference>
<comment type="caution">
    <text evidence="6">The sequence shown here is derived from an EMBL/GenBank/DDBJ whole genome shotgun (WGS) entry which is preliminary data.</text>
</comment>
<dbReference type="PROSITE" id="PS50048">
    <property type="entry name" value="ZN2_CY6_FUNGAL_2"/>
    <property type="match status" value="1"/>
</dbReference>
<evidence type="ECO:0000313" key="7">
    <source>
        <dbReference type="Proteomes" id="UP001239445"/>
    </source>
</evidence>
<dbReference type="InterPro" id="IPR051127">
    <property type="entry name" value="Fungal_SecMet_Regulators"/>
</dbReference>
<dbReference type="PANTHER" id="PTHR47424:SF6">
    <property type="entry name" value="PROLINE UTILIZATION TRANS-ACTIVATOR"/>
    <property type="match status" value="1"/>
</dbReference>
<dbReference type="SMART" id="SM00066">
    <property type="entry name" value="GAL4"/>
    <property type="match status" value="1"/>
</dbReference>
<feature type="region of interest" description="Disordered" evidence="4">
    <location>
        <begin position="1"/>
        <end position="37"/>
    </location>
</feature>
<dbReference type="Pfam" id="PF00172">
    <property type="entry name" value="Zn_clus"/>
    <property type="match status" value="1"/>
</dbReference>
<evidence type="ECO:0000259" key="5">
    <source>
        <dbReference type="PROSITE" id="PS50048"/>
    </source>
</evidence>
<gene>
    <name evidence="6" type="ORF">QBC47DRAFT_385704</name>
</gene>
<evidence type="ECO:0000256" key="2">
    <source>
        <dbReference type="ARBA" id="ARBA00023163"/>
    </source>
</evidence>
<accession>A0AAJ0B9E5</accession>
<protein>
    <recommendedName>
        <fullName evidence="5">Zn(2)-C6 fungal-type domain-containing protein</fullName>
    </recommendedName>
</protein>
<evidence type="ECO:0000313" key="6">
    <source>
        <dbReference type="EMBL" id="KAK1754111.1"/>
    </source>
</evidence>
<name>A0AAJ0B9E5_9PEZI</name>